<proteinExistence type="predicted"/>
<gene>
    <name evidence="1" type="ORF">GND90_001162</name>
</gene>
<dbReference type="Gene3D" id="3.20.20.100">
    <property type="entry name" value="NADP-dependent oxidoreductase domain"/>
    <property type="match status" value="1"/>
</dbReference>
<dbReference type="SUPFAM" id="SSF51430">
    <property type="entry name" value="NAD(P)-linked oxidoreductase"/>
    <property type="match status" value="1"/>
</dbReference>
<evidence type="ECO:0000313" key="1">
    <source>
        <dbReference type="EMBL" id="HAE4188230.1"/>
    </source>
</evidence>
<sequence length="49" mass="5153">MQTTMLGKNGPSVSRLGCGVMQMAMRKPHNDQHAIATLQAALDAGIGPF</sequence>
<reference evidence="1" key="2">
    <citation type="submission" date="2018-07" db="EMBL/GenBank/DDBJ databases">
        <authorList>
            <consortium name="NCBI Pathogen Detection Project"/>
        </authorList>
    </citation>
    <scope>NUCLEOTIDE SEQUENCE</scope>
    <source>
        <strain evidence="1">23-88</strain>
    </source>
</reference>
<comment type="caution">
    <text evidence="1">The sequence shown here is derived from an EMBL/GenBank/DDBJ whole genome shotgun (WGS) entry which is preliminary data.</text>
</comment>
<dbReference type="EMBL" id="DAARWD010000004">
    <property type="protein sequence ID" value="HAE4188230.1"/>
    <property type="molecule type" value="Genomic_DNA"/>
</dbReference>
<accession>A0A730ZGI7</accession>
<evidence type="ECO:0008006" key="2">
    <source>
        <dbReference type="Google" id="ProtNLM"/>
    </source>
</evidence>
<dbReference type="AlphaFoldDB" id="A0A730ZGI7"/>
<dbReference type="InterPro" id="IPR036812">
    <property type="entry name" value="NAD(P)_OxRdtase_dom_sf"/>
</dbReference>
<reference evidence="1" key="1">
    <citation type="journal article" date="2018" name="Genome Biol.">
        <title>SKESA: strategic k-mer extension for scrupulous assemblies.</title>
        <authorList>
            <person name="Souvorov A."/>
            <person name="Agarwala R."/>
            <person name="Lipman D.J."/>
        </authorList>
    </citation>
    <scope>NUCLEOTIDE SEQUENCE</scope>
    <source>
        <strain evidence="1">23-88</strain>
    </source>
</reference>
<protein>
    <recommendedName>
        <fullName evidence="2">Aldo/keto reductase</fullName>
    </recommendedName>
</protein>
<organism evidence="1">
    <name type="scientific">Salmonella enterica subsp. houtenae serovar 1,40:z4,z32:-</name>
    <dbReference type="NCBI Taxonomy" id="1967604"/>
    <lineage>
        <taxon>Bacteria</taxon>
        <taxon>Pseudomonadati</taxon>
        <taxon>Pseudomonadota</taxon>
        <taxon>Gammaproteobacteria</taxon>
        <taxon>Enterobacterales</taxon>
        <taxon>Enterobacteriaceae</taxon>
        <taxon>Salmonella</taxon>
    </lineage>
</organism>
<name>A0A730ZGI7_SALHO</name>